<dbReference type="EMBL" id="JBHLWA010000040">
    <property type="protein sequence ID" value="MFC0323655.1"/>
    <property type="molecule type" value="Genomic_DNA"/>
</dbReference>
<comment type="caution">
    <text evidence="2">Lacks conserved residue(s) required for the propagation of feature annotation.</text>
</comment>
<dbReference type="Pfam" id="PF00436">
    <property type="entry name" value="SSB"/>
    <property type="match status" value="1"/>
</dbReference>
<evidence type="ECO:0000256" key="2">
    <source>
        <dbReference type="HAMAP-Rule" id="MF_00984"/>
    </source>
</evidence>
<dbReference type="InterPro" id="IPR000424">
    <property type="entry name" value="Primosome_PriB/ssb"/>
</dbReference>
<comment type="subunit">
    <text evidence="2">Homotetramer.</text>
</comment>
<comment type="caution">
    <text evidence="4">The sequence shown here is derived from an EMBL/GenBank/DDBJ whole genome shotgun (WGS) entry which is preliminary data.</text>
</comment>
<dbReference type="Proteomes" id="UP001589769">
    <property type="component" value="Unassembled WGS sequence"/>
</dbReference>
<dbReference type="InterPro" id="IPR012340">
    <property type="entry name" value="NA-bd_OB-fold"/>
</dbReference>
<dbReference type="NCBIfam" id="TIGR00621">
    <property type="entry name" value="ssb"/>
    <property type="match status" value="1"/>
</dbReference>
<reference evidence="4 5" key="1">
    <citation type="submission" date="2024-09" db="EMBL/GenBank/DDBJ databases">
        <authorList>
            <person name="Sun Q."/>
            <person name="Mori K."/>
        </authorList>
    </citation>
    <scope>NUCLEOTIDE SEQUENCE [LARGE SCALE GENOMIC DNA]</scope>
    <source>
        <strain evidence="4 5">CCM 7538</strain>
    </source>
</reference>
<dbReference type="InterPro" id="IPR011344">
    <property type="entry name" value="ssDNA-bd"/>
</dbReference>
<evidence type="ECO:0000313" key="4">
    <source>
        <dbReference type="EMBL" id="MFC0323655.1"/>
    </source>
</evidence>
<dbReference type="GO" id="GO:0003677">
    <property type="term" value="F:DNA binding"/>
    <property type="evidence" value="ECO:0007669"/>
    <property type="project" value="UniProtKB-KW"/>
</dbReference>
<dbReference type="Gene3D" id="2.40.50.140">
    <property type="entry name" value="Nucleic acid-binding proteins"/>
    <property type="match status" value="1"/>
</dbReference>
<evidence type="ECO:0000256" key="3">
    <source>
        <dbReference type="PIRNR" id="PIRNR002070"/>
    </source>
</evidence>
<dbReference type="PANTHER" id="PTHR10302:SF0">
    <property type="entry name" value="SINGLE-STRANDED DNA-BINDING PROTEIN, MITOCHONDRIAL"/>
    <property type="match status" value="1"/>
</dbReference>
<accession>A0ABV6HXP4</accession>
<proteinExistence type="inferred from homology"/>
<dbReference type="PANTHER" id="PTHR10302">
    <property type="entry name" value="SINGLE-STRANDED DNA-BINDING PROTEIN"/>
    <property type="match status" value="1"/>
</dbReference>
<gene>
    <name evidence="4" type="primary">ssb</name>
    <name evidence="4" type="ORF">ACFFHT_08850</name>
</gene>
<protein>
    <recommendedName>
        <fullName evidence="2 3">Single-stranded DNA-binding protein</fullName>
        <shortName evidence="2">SSB</shortName>
    </recommendedName>
</protein>
<sequence>MIGVNQVIILGNLGVDPEIRVMPDGDIIATLNIATSRIWKDKAGKQNSTTEWHRITLYRRLAEIAKDFLKKGNKVFISGYLQTKKWTDDNGIERWTTSIIAERLQLLDKIDQTSHQKNTSENIESLN</sequence>
<dbReference type="SUPFAM" id="SSF50249">
    <property type="entry name" value="Nucleic acid-binding proteins"/>
    <property type="match status" value="1"/>
</dbReference>
<dbReference type="HAMAP" id="MF_00984">
    <property type="entry name" value="SSB"/>
    <property type="match status" value="1"/>
</dbReference>
<name>A0ABV6HXP4_9PAST</name>
<dbReference type="CDD" id="cd04496">
    <property type="entry name" value="SSB_OBF"/>
    <property type="match status" value="1"/>
</dbReference>
<evidence type="ECO:0000313" key="5">
    <source>
        <dbReference type="Proteomes" id="UP001589769"/>
    </source>
</evidence>
<keyword evidence="5" id="KW-1185">Reference proteome</keyword>
<dbReference type="PROSITE" id="PS50935">
    <property type="entry name" value="SSB"/>
    <property type="match status" value="1"/>
</dbReference>
<evidence type="ECO:0000256" key="1">
    <source>
        <dbReference type="ARBA" id="ARBA00023125"/>
    </source>
</evidence>
<dbReference type="RefSeq" id="WP_382375414.1">
    <property type="nucleotide sequence ID" value="NZ_JBHLWA010000040.1"/>
</dbReference>
<keyword evidence="1 2" id="KW-0238">DNA-binding</keyword>
<dbReference type="PIRSF" id="PIRSF002070">
    <property type="entry name" value="SSB"/>
    <property type="match status" value="1"/>
</dbReference>
<organism evidence="4 5">
    <name type="scientific">Gallibacterium melopsittaci</name>
    <dbReference type="NCBI Taxonomy" id="516063"/>
    <lineage>
        <taxon>Bacteria</taxon>
        <taxon>Pseudomonadati</taxon>
        <taxon>Pseudomonadota</taxon>
        <taxon>Gammaproteobacteria</taxon>
        <taxon>Pasteurellales</taxon>
        <taxon>Pasteurellaceae</taxon>
        <taxon>Gallibacterium</taxon>
    </lineage>
</organism>